<dbReference type="OrthoDB" id="9805171at2"/>
<dbReference type="PANTHER" id="PTHR42912:SF93">
    <property type="entry name" value="N6-ADENOSINE-METHYLTRANSFERASE TMT1A"/>
    <property type="match status" value="1"/>
</dbReference>
<gene>
    <name evidence="2" type="ORF">C7Y72_09840</name>
</gene>
<keyword evidence="3" id="KW-1185">Reference proteome</keyword>
<evidence type="ECO:0000313" key="3">
    <source>
        <dbReference type="Proteomes" id="UP000240739"/>
    </source>
</evidence>
<dbReference type="EMBL" id="PYYB01000001">
    <property type="protein sequence ID" value="PTL59924.1"/>
    <property type="molecule type" value="Genomic_DNA"/>
</dbReference>
<accession>A0A2T4UKZ7</accession>
<dbReference type="SUPFAM" id="SSF53335">
    <property type="entry name" value="S-adenosyl-L-methionine-dependent methyltransferases"/>
    <property type="match status" value="1"/>
</dbReference>
<sequence length="262" mass="28400">MSGKVVTGERVTTPEGGFNPTWQRHVAAYRGAAALLDAAGVAADATVLDVGCGIGHSFTELAPRPTIGVDLDAGALAGQDRETHVADMRALPFADGSFDALVAIQSIEHVPDADRALAEFARVLRPGGTAVLVTPNRLTFARPDEIIDPYHYVEYDAQQLHAACAPFFGGGVEVVGLFGSDRYRALVDAEKAKLDRLLAKDPLRLRRLVPRRAKMVLYDRRLTAERRRDPDPRAAEITPQDFHVGREDVDAALDVVAICRRA</sequence>
<dbReference type="CDD" id="cd02440">
    <property type="entry name" value="AdoMet_MTases"/>
    <property type="match status" value="1"/>
</dbReference>
<name>A0A2T4UKZ7_9ACTN</name>
<reference evidence="2 3" key="1">
    <citation type="submission" date="2018-03" db="EMBL/GenBank/DDBJ databases">
        <title>Aquarubrobacter algicola gen. nov., sp. nov., a novel actinobacterium isolated from shallow eutrophic lake during the end of cyanobacterial harmful algal blooms.</title>
        <authorList>
            <person name="Chun S.J."/>
        </authorList>
    </citation>
    <scope>NUCLEOTIDE SEQUENCE [LARGE SCALE GENOMIC DNA]</scope>
    <source>
        <strain evidence="2 3">Seoho-28</strain>
    </source>
</reference>
<proteinExistence type="predicted"/>
<comment type="caution">
    <text evidence="2">The sequence shown here is derived from an EMBL/GenBank/DDBJ whole genome shotgun (WGS) entry which is preliminary data.</text>
</comment>
<dbReference type="InterPro" id="IPR029063">
    <property type="entry name" value="SAM-dependent_MTases_sf"/>
</dbReference>
<dbReference type="InterPro" id="IPR013216">
    <property type="entry name" value="Methyltransf_11"/>
</dbReference>
<dbReference type="AlphaFoldDB" id="A0A2T4UKZ7"/>
<protein>
    <recommendedName>
        <fullName evidence="1">Methyltransferase type 11 domain-containing protein</fullName>
    </recommendedName>
</protein>
<evidence type="ECO:0000259" key="1">
    <source>
        <dbReference type="Pfam" id="PF08241"/>
    </source>
</evidence>
<dbReference type="RefSeq" id="WP_107568568.1">
    <property type="nucleotide sequence ID" value="NZ_PYYB01000001.1"/>
</dbReference>
<dbReference type="InterPro" id="IPR050508">
    <property type="entry name" value="Methyltransf_Superfamily"/>
</dbReference>
<feature type="domain" description="Methyltransferase type 11" evidence="1">
    <location>
        <begin position="48"/>
        <end position="131"/>
    </location>
</feature>
<evidence type="ECO:0000313" key="2">
    <source>
        <dbReference type="EMBL" id="PTL59924.1"/>
    </source>
</evidence>
<dbReference type="GO" id="GO:0008757">
    <property type="term" value="F:S-adenosylmethionine-dependent methyltransferase activity"/>
    <property type="evidence" value="ECO:0007669"/>
    <property type="project" value="InterPro"/>
</dbReference>
<dbReference type="Pfam" id="PF08241">
    <property type="entry name" value="Methyltransf_11"/>
    <property type="match status" value="1"/>
</dbReference>
<organism evidence="2 3">
    <name type="scientific">Paraconexibacter algicola</name>
    <dbReference type="NCBI Taxonomy" id="2133960"/>
    <lineage>
        <taxon>Bacteria</taxon>
        <taxon>Bacillati</taxon>
        <taxon>Actinomycetota</taxon>
        <taxon>Thermoleophilia</taxon>
        <taxon>Solirubrobacterales</taxon>
        <taxon>Paraconexibacteraceae</taxon>
        <taxon>Paraconexibacter</taxon>
    </lineage>
</organism>
<dbReference type="PANTHER" id="PTHR42912">
    <property type="entry name" value="METHYLTRANSFERASE"/>
    <property type="match status" value="1"/>
</dbReference>
<dbReference type="Gene3D" id="3.40.50.150">
    <property type="entry name" value="Vaccinia Virus protein VP39"/>
    <property type="match status" value="1"/>
</dbReference>
<dbReference type="Proteomes" id="UP000240739">
    <property type="component" value="Unassembled WGS sequence"/>
</dbReference>